<dbReference type="InterPro" id="IPR029052">
    <property type="entry name" value="Metallo-depent_PP-like"/>
</dbReference>
<protein>
    <submittedName>
        <fullName evidence="2">Serine/threonine protein phosphatase</fullName>
    </submittedName>
</protein>
<organism evidence="2 3">
    <name type="scientific">Vineibacter terrae</name>
    <dbReference type="NCBI Taxonomy" id="2586908"/>
    <lineage>
        <taxon>Bacteria</taxon>
        <taxon>Pseudomonadati</taxon>
        <taxon>Pseudomonadota</taxon>
        <taxon>Alphaproteobacteria</taxon>
        <taxon>Hyphomicrobiales</taxon>
        <taxon>Vineibacter</taxon>
    </lineage>
</organism>
<dbReference type="AlphaFoldDB" id="A0A5C8P829"/>
<dbReference type="InterPro" id="IPR004843">
    <property type="entry name" value="Calcineurin-like_PHP"/>
</dbReference>
<evidence type="ECO:0000313" key="2">
    <source>
        <dbReference type="EMBL" id="TXL69610.1"/>
    </source>
</evidence>
<dbReference type="SUPFAM" id="SSF56300">
    <property type="entry name" value="Metallo-dependent phosphatases"/>
    <property type="match status" value="1"/>
</dbReference>
<dbReference type="Gene3D" id="3.60.21.10">
    <property type="match status" value="1"/>
</dbReference>
<dbReference type="GO" id="GO:0016791">
    <property type="term" value="F:phosphatase activity"/>
    <property type="evidence" value="ECO:0007669"/>
    <property type="project" value="TreeGrafter"/>
</dbReference>
<reference evidence="2 3" key="1">
    <citation type="submission" date="2019-06" db="EMBL/GenBank/DDBJ databases">
        <title>New taxonomy in bacterial strain CC-CFT640, isolated from vineyard.</title>
        <authorList>
            <person name="Lin S.-Y."/>
            <person name="Tsai C.-F."/>
            <person name="Young C.-C."/>
        </authorList>
    </citation>
    <scope>NUCLEOTIDE SEQUENCE [LARGE SCALE GENOMIC DNA]</scope>
    <source>
        <strain evidence="2 3">CC-CFT640</strain>
    </source>
</reference>
<comment type="caution">
    <text evidence="2">The sequence shown here is derived from an EMBL/GenBank/DDBJ whole genome shotgun (WGS) entry which is preliminary data.</text>
</comment>
<dbReference type="InterPro" id="IPR050126">
    <property type="entry name" value="Ap4A_hydrolase"/>
</dbReference>
<dbReference type="GO" id="GO:0005737">
    <property type="term" value="C:cytoplasm"/>
    <property type="evidence" value="ECO:0007669"/>
    <property type="project" value="TreeGrafter"/>
</dbReference>
<dbReference type="EMBL" id="VDUZ01000076">
    <property type="protein sequence ID" value="TXL69610.1"/>
    <property type="molecule type" value="Genomic_DNA"/>
</dbReference>
<evidence type="ECO:0000259" key="1">
    <source>
        <dbReference type="Pfam" id="PF00149"/>
    </source>
</evidence>
<dbReference type="GO" id="GO:0008803">
    <property type="term" value="F:bis(5'-nucleosyl)-tetraphosphatase (symmetrical) activity"/>
    <property type="evidence" value="ECO:0007669"/>
    <property type="project" value="TreeGrafter"/>
</dbReference>
<dbReference type="PANTHER" id="PTHR42850">
    <property type="entry name" value="METALLOPHOSPHOESTERASE"/>
    <property type="match status" value="1"/>
</dbReference>
<accession>A0A5C8P829</accession>
<dbReference type="PANTHER" id="PTHR42850:SF4">
    <property type="entry name" value="ZINC-DEPENDENT ENDOPOLYPHOSPHATASE"/>
    <property type="match status" value="1"/>
</dbReference>
<proteinExistence type="predicted"/>
<keyword evidence="3" id="KW-1185">Reference proteome</keyword>
<feature type="domain" description="Calcineurin-like phosphoesterase" evidence="1">
    <location>
        <begin position="28"/>
        <end position="222"/>
    </location>
</feature>
<gene>
    <name evidence="2" type="ORF">FHP25_38100</name>
</gene>
<sequence>MLHRLFGGRSKPAAQGAARRAVAPEGCRLYVIGDVHGRLDLLTALHARIAADRQARPHEGEDKIVYLGDYIDRGPYSREVIDYLLSDPLPGCAAVHLMGNHEEAMLRFLDDVEVGPAWVGFGGEATLLSYGVRRAPNMIGRRRFEDMRLQLVEKAPQRHVAFLRGLRPSFEAGDYLFVHAGIRPGIAIADQKPQDLLWIRGAFLSSDADHGKVVVHGHTPTEAPQVLPNRIGIDTGAFASGVLTCLVLGGGDRRFLSTGAADWSGLLAAQ</sequence>
<evidence type="ECO:0000313" key="3">
    <source>
        <dbReference type="Proteomes" id="UP000321638"/>
    </source>
</evidence>
<dbReference type="RefSeq" id="WP_147852257.1">
    <property type="nucleotide sequence ID" value="NZ_VDUZ01000076.1"/>
</dbReference>
<name>A0A5C8P829_9HYPH</name>
<dbReference type="CDD" id="cd00144">
    <property type="entry name" value="MPP_PPP_family"/>
    <property type="match status" value="1"/>
</dbReference>
<dbReference type="GO" id="GO:0110154">
    <property type="term" value="P:RNA decapping"/>
    <property type="evidence" value="ECO:0007669"/>
    <property type="project" value="TreeGrafter"/>
</dbReference>
<dbReference type="PRINTS" id="PR00114">
    <property type="entry name" value="STPHPHTASE"/>
</dbReference>
<dbReference type="InterPro" id="IPR006186">
    <property type="entry name" value="Ser/Thr-sp_prot-phosphatase"/>
</dbReference>
<dbReference type="OrthoDB" id="9807890at2"/>
<dbReference type="Pfam" id="PF00149">
    <property type="entry name" value="Metallophos"/>
    <property type="match status" value="1"/>
</dbReference>
<dbReference type="Proteomes" id="UP000321638">
    <property type="component" value="Unassembled WGS sequence"/>
</dbReference>